<reference evidence="2 3" key="1">
    <citation type="submission" date="2020-03" db="EMBL/GenBank/DDBJ databases">
        <title>Genomic Encyclopedia of Type Strains, Phase IV (KMG-IV): sequencing the most valuable type-strain genomes for metagenomic binning, comparative biology and taxonomic classification.</title>
        <authorList>
            <person name="Goeker M."/>
        </authorList>
    </citation>
    <scope>NUCLEOTIDE SEQUENCE [LARGE SCALE GENOMIC DNA]</scope>
    <source>
        <strain evidence="2 3">DSM 29762</strain>
    </source>
</reference>
<evidence type="ECO:0000259" key="1">
    <source>
        <dbReference type="Pfam" id="PF13349"/>
    </source>
</evidence>
<sequence length="207" mass="23181">MNKIYTLLWFVCTITIVEAQNVVNKTLVSPDTHFIQIDVAKCFQLNLETYEGDELIVEAIIDGEYKNDLLLDVIEEGQTTLVNTDFRPNFINPNDKLSAHKVISIALKIKMPQYKNVKVYGTGCNVHITGMYKNLMVTLNDGICTLNDVGEEAQVITHSGDIKVENANAIIDATTKYGKVVKNISQKGDYHYKLTSVTGNIYLSKTE</sequence>
<dbReference type="InterPro" id="IPR025164">
    <property type="entry name" value="Toastrack_DUF4097"/>
</dbReference>
<evidence type="ECO:0000313" key="2">
    <source>
        <dbReference type="EMBL" id="NJB71250.1"/>
    </source>
</evidence>
<dbReference type="RefSeq" id="WP_167962837.1">
    <property type="nucleotide sequence ID" value="NZ_JAATJJ010000001.1"/>
</dbReference>
<dbReference type="Pfam" id="PF13349">
    <property type="entry name" value="DUF4097"/>
    <property type="match status" value="1"/>
</dbReference>
<dbReference type="Proteomes" id="UP000590442">
    <property type="component" value="Unassembled WGS sequence"/>
</dbReference>
<keyword evidence="3" id="KW-1185">Reference proteome</keyword>
<protein>
    <recommendedName>
        <fullName evidence="1">DUF4097 domain-containing protein</fullName>
    </recommendedName>
</protein>
<dbReference type="AlphaFoldDB" id="A0A846QWD7"/>
<accession>A0A846QWD7</accession>
<comment type="caution">
    <text evidence="2">The sequence shown here is derived from an EMBL/GenBank/DDBJ whole genome shotgun (WGS) entry which is preliminary data.</text>
</comment>
<dbReference type="EMBL" id="JAATJJ010000001">
    <property type="protein sequence ID" value="NJB71250.1"/>
    <property type="molecule type" value="Genomic_DNA"/>
</dbReference>
<gene>
    <name evidence="2" type="ORF">GGR42_001712</name>
</gene>
<evidence type="ECO:0000313" key="3">
    <source>
        <dbReference type="Proteomes" id="UP000590442"/>
    </source>
</evidence>
<proteinExistence type="predicted"/>
<feature type="domain" description="DUF4097" evidence="1">
    <location>
        <begin position="111"/>
        <end position="204"/>
    </location>
</feature>
<organism evidence="2 3">
    <name type="scientific">Saonia flava</name>
    <dbReference type="NCBI Taxonomy" id="523696"/>
    <lineage>
        <taxon>Bacteria</taxon>
        <taxon>Pseudomonadati</taxon>
        <taxon>Bacteroidota</taxon>
        <taxon>Flavobacteriia</taxon>
        <taxon>Flavobacteriales</taxon>
        <taxon>Flavobacteriaceae</taxon>
        <taxon>Saonia</taxon>
    </lineage>
</organism>
<name>A0A846QWD7_9FLAO</name>